<organism evidence="2 3">
    <name type="scientific">Isoalcanivorax pacificus W11-5</name>
    <dbReference type="NCBI Taxonomy" id="391936"/>
    <lineage>
        <taxon>Bacteria</taxon>
        <taxon>Pseudomonadati</taxon>
        <taxon>Pseudomonadota</taxon>
        <taxon>Gammaproteobacteria</taxon>
        <taxon>Oceanospirillales</taxon>
        <taxon>Alcanivoracaceae</taxon>
        <taxon>Isoalcanivorax</taxon>
    </lineage>
</organism>
<proteinExistence type="predicted"/>
<dbReference type="EMBL" id="CP004387">
    <property type="protein sequence ID" value="AJD50011.1"/>
    <property type="molecule type" value="Genomic_DNA"/>
</dbReference>
<accession>A0A0B4XS63</accession>
<evidence type="ECO:0000313" key="3">
    <source>
        <dbReference type="Proteomes" id="UP000006764"/>
    </source>
</evidence>
<evidence type="ECO:0000313" key="2">
    <source>
        <dbReference type="EMBL" id="AJD50011.1"/>
    </source>
</evidence>
<keyword evidence="1" id="KW-0175">Coiled coil</keyword>
<dbReference type="HOGENOM" id="CLU_121441_0_1_6"/>
<dbReference type="AlphaFoldDB" id="A0A0B4XS63"/>
<evidence type="ECO:0000256" key="1">
    <source>
        <dbReference type="SAM" id="Coils"/>
    </source>
</evidence>
<protein>
    <recommendedName>
        <fullName evidence="4">Transposase IS3/IS911 family protein</fullName>
    </recommendedName>
</protein>
<dbReference type="GO" id="GO:0003677">
    <property type="term" value="F:DNA binding"/>
    <property type="evidence" value="ECO:0007669"/>
    <property type="project" value="InterPro"/>
</dbReference>
<dbReference type="GO" id="GO:0004803">
    <property type="term" value="F:transposase activity"/>
    <property type="evidence" value="ECO:0007669"/>
    <property type="project" value="InterPro"/>
</dbReference>
<gene>
    <name evidence="2" type="ORF">S7S_17995</name>
</gene>
<evidence type="ECO:0008006" key="4">
    <source>
        <dbReference type="Google" id="ProtNLM"/>
    </source>
</evidence>
<name>A0A0B4XS63_9GAMM</name>
<reference evidence="2 3" key="1">
    <citation type="journal article" date="2012" name="J. Bacteriol.">
        <title>Genome sequence of an alkane-degrading bacterium, Alcanivorax pacificus type strain W11-5, isolated from deep sea sediment.</title>
        <authorList>
            <person name="Lai Q."/>
            <person name="Shao Z."/>
        </authorList>
    </citation>
    <scope>NUCLEOTIDE SEQUENCE [LARGE SCALE GENOMIC DNA]</scope>
    <source>
        <strain evidence="2 3">W11-5</strain>
    </source>
</reference>
<feature type="coiled-coil region" evidence="1">
    <location>
        <begin position="72"/>
        <end position="99"/>
    </location>
</feature>
<dbReference type="Proteomes" id="UP000006764">
    <property type="component" value="Chromosome"/>
</dbReference>
<keyword evidence="3" id="KW-1185">Reference proteome</keyword>
<sequence length="116" mass="13025">MPVSGSGKQSDDWSPQAKLATVMETATLSEAELNEYCRLKGLYPEQIKAWKAACLDGVASGDARVLRDQKADKQARKRIRQLEKELHRKEKALVETAALLALRKKLNALWDDSEED</sequence>
<dbReference type="KEGG" id="apac:S7S_17995"/>
<dbReference type="GO" id="GO:0006313">
    <property type="term" value="P:DNA transposition"/>
    <property type="evidence" value="ECO:0007669"/>
    <property type="project" value="InterPro"/>
</dbReference>